<gene>
    <name evidence="9" type="ORF">GGR00_002493</name>
</gene>
<dbReference type="InterPro" id="IPR035447">
    <property type="entry name" value="DNA_topo_I_N_sf"/>
</dbReference>
<dbReference type="PROSITE" id="PS52038">
    <property type="entry name" value="TOPO_IB_2"/>
    <property type="match status" value="1"/>
</dbReference>
<dbReference type="PRINTS" id="PR00416">
    <property type="entry name" value="EUTPISMRASEI"/>
</dbReference>
<dbReference type="InterPro" id="IPR014711">
    <property type="entry name" value="TopoI_cat_a-hlx-sub_euk"/>
</dbReference>
<protein>
    <recommendedName>
        <fullName evidence="3">DNA topoisomerase</fullName>
        <ecNumber evidence="3">5.6.2.1</ecNumber>
    </recommendedName>
</protein>
<dbReference type="InterPro" id="IPR011010">
    <property type="entry name" value="DNA_brk_join_enz"/>
</dbReference>
<reference evidence="9 10" key="1">
    <citation type="submission" date="2020-08" db="EMBL/GenBank/DDBJ databases">
        <title>Genomic Encyclopedia of Type Strains, Phase IV (KMG-IV): sequencing the most valuable type-strain genomes for metagenomic binning, comparative biology and taxonomic classification.</title>
        <authorList>
            <person name="Goeker M."/>
        </authorList>
    </citation>
    <scope>NUCLEOTIDE SEQUENCE [LARGE SCALE GENOMIC DNA]</scope>
    <source>
        <strain evidence="9 10">DSM 7051</strain>
    </source>
</reference>
<accession>A0A7X0F836</accession>
<evidence type="ECO:0000256" key="2">
    <source>
        <dbReference type="ARBA" id="ARBA00006645"/>
    </source>
</evidence>
<keyword evidence="10" id="KW-1185">Reference proteome</keyword>
<dbReference type="EC" id="5.6.2.1" evidence="3"/>
<keyword evidence="6 9" id="KW-0413">Isomerase</keyword>
<evidence type="ECO:0000256" key="5">
    <source>
        <dbReference type="ARBA" id="ARBA00023125"/>
    </source>
</evidence>
<dbReference type="Gene3D" id="3.90.15.10">
    <property type="entry name" value="Topoisomerase I, Chain A, domain 3"/>
    <property type="match status" value="1"/>
</dbReference>
<dbReference type="AlphaFoldDB" id="A0A7X0F836"/>
<keyword evidence="5" id="KW-0238">DNA-binding</keyword>
<evidence type="ECO:0000256" key="6">
    <source>
        <dbReference type="ARBA" id="ARBA00023235"/>
    </source>
</evidence>
<evidence type="ECO:0000256" key="4">
    <source>
        <dbReference type="ARBA" id="ARBA00023029"/>
    </source>
</evidence>
<organism evidence="9 10">
    <name type="scientific">Aminobacter aganoensis</name>
    <dbReference type="NCBI Taxonomy" id="83264"/>
    <lineage>
        <taxon>Bacteria</taxon>
        <taxon>Pseudomonadati</taxon>
        <taxon>Pseudomonadota</taxon>
        <taxon>Alphaproteobacteria</taxon>
        <taxon>Hyphomicrobiales</taxon>
        <taxon>Phyllobacteriaceae</taxon>
        <taxon>Aminobacter</taxon>
    </lineage>
</organism>
<dbReference type="Pfam" id="PF01028">
    <property type="entry name" value="Topoisom_I"/>
    <property type="match status" value="1"/>
</dbReference>
<sequence length="338" mass="38543">MAGVSSSRARLRYVNDEEPGISRRRAGKGFSYRSADGRVTGPDELERIRGLAVPPAWTEVWICPDSLGHIQATGRDQRGRKQYRYHPRWTERRDEAKFSSLGEFARALPRLRRKVNADLGKRSLSRQKVVAAIVWLLDNTMIRVGSARYARENGSFGLTTLRGRHVDISGSTLRFAFKGKSGKEWRLQLVDRRMAALVRRIQELPGQHLFQYIDDDGERSRVTSDDVNDYIREACGPDFSSKDFRTWGGTVRALALFKDLERPDGLPARRRLCNQVIDEVANRLGNTRAVCRKGYIHPEVLKRWFDGRIGKQAHGGRRARSAWLDLDEARALAWLSAL</sequence>
<evidence type="ECO:0000313" key="10">
    <source>
        <dbReference type="Proteomes" id="UP000536262"/>
    </source>
</evidence>
<evidence type="ECO:0000313" key="9">
    <source>
        <dbReference type="EMBL" id="MBB6354709.1"/>
    </source>
</evidence>
<dbReference type="InterPro" id="IPR001631">
    <property type="entry name" value="TopoI"/>
</dbReference>
<dbReference type="Pfam" id="PF21338">
    <property type="entry name" value="Top1B_N_bact"/>
    <property type="match status" value="1"/>
</dbReference>
<feature type="domain" description="DNA topoisomerase I catalytic core eukaryotic-type" evidence="7">
    <location>
        <begin position="90"/>
        <end position="302"/>
    </location>
</feature>
<dbReference type="GO" id="GO:0006265">
    <property type="term" value="P:DNA topological change"/>
    <property type="evidence" value="ECO:0007669"/>
    <property type="project" value="InterPro"/>
</dbReference>
<keyword evidence="4" id="KW-0799">Topoisomerase</keyword>
<evidence type="ECO:0000256" key="1">
    <source>
        <dbReference type="ARBA" id="ARBA00000213"/>
    </source>
</evidence>
<dbReference type="Proteomes" id="UP000536262">
    <property type="component" value="Unassembled WGS sequence"/>
</dbReference>
<dbReference type="SUPFAM" id="SSF56349">
    <property type="entry name" value="DNA breaking-rejoining enzymes"/>
    <property type="match status" value="1"/>
</dbReference>
<dbReference type="InterPro" id="IPR049331">
    <property type="entry name" value="Top1B_N_bact"/>
</dbReference>
<dbReference type="GO" id="GO:0003677">
    <property type="term" value="F:DNA binding"/>
    <property type="evidence" value="ECO:0007669"/>
    <property type="project" value="UniProtKB-KW"/>
</dbReference>
<comment type="similarity">
    <text evidence="2">Belongs to the type IB topoisomerase family.</text>
</comment>
<dbReference type="RefSeq" id="WP_055970876.1">
    <property type="nucleotide sequence ID" value="NZ_BAABEG010000001.1"/>
</dbReference>
<dbReference type="InterPro" id="IPR013500">
    <property type="entry name" value="TopoI_cat_euk"/>
</dbReference>
<name>A0A7X0F836_9HYPH</name>
<proteinExistence type="inferred from homology"/>
<feature type="domain" description="DNA topoisomerase IB N-terminal" evidence="8">
    <location>
        <begin position="29"/>
        <end position="76"/>
    </location>
</feature>
<dbReference type="Gene3D" id="1.10.132.120">
    <property type="match status" value="1"/>
</dbReference>
<dbReference type="EMBL" id="JACHOU010000004">
    <property type="protein sequence ID" value="MBB6354709.1"/>
    <property type="molecule type" value="Genomic_DNA"/>
</dbReference>
<dbReference type="Gene3D" id="3.30.66.10">
    <property type="entry name" value="DNA topoisomerase I domain"/>
    <property type="match status" value="1"/>
</dbReference>
<evidence type="ECO:0000259" key="8">
    <source>
        <dbReference type="Pfam" id="PF21338"/>
    </source>
</evidence>
<evidence type="ECO:0000259" key="7">
    <source>
        <dbReference type="Pfam" id="PF01028"/>
    </source>
</evidence>
<comment type="catalytic activity">
    <reaction evidence="1">
        <text>ATP-independent breakage of single-stranded DNA, followed by passage and rejoining.</text>
        <dbReference type="EC" id="5.6.2.1"/>
    </reaction>
</comment>
<dbReference type="GO" id="GO:0003917">
    <property type="term" value="F:DNA topoisomerase type I (single strand cut, ATP-independent) activity"/>
    <property type="evidence" value="ECO:0007669"/>
    <property type="project" value="UniProtKB-EC"/>
</dbReference>
<evidence type="ECO:0000256" key="3">
    <source>
        <dbReference type="ARBA" id="ARBA00012891"/>
    </source>
</evidence>
<dbReference type="SUPFAM" id="SSF55869">
    <property type="entry name" value="DNA topoisomerase I domain"/>
    <property type="match status" value="1"/>
</dbReference>
<comment type="caution">
    <text evidence="9">The sequence shown here is derived from an EMBL/GenBank/DDBJ whole genome shotgun (WGS) entry which is preliminary data.</text>
</comment>